<dbReference type="EMBL" id="QZEW01000014">
    <property type="protein sequence ID" value="RJL19686.1"/>
    <property type="molecule type" value="Genomic_DNA"/>
</dbReference>
<name>A0A419AAC0_9RHOB</name>
<organism evidence="1 2">
    <name type="scientific">Paracoccus siganidrum</name>
    <dbReference type="NCBI Taxonomy" id="1276757"/>
    <lineage>
        <taxon>Bacteria</taxon>
        <taxon>Pseudomonadati</taxon>
        <taxon>Pseudomonadota</taxon>
        <taxon>Alphaproteobacteria</taxon>
        <taxon>Rhodobacterales</taxon>
        <taxon>Paracoccaceae</taxon>
        <taxon>Paracoccus</taxon>
    </lineage>
</organism>
<comment type="caution">
    <text evidence="1">The sequence shown here is derived from an EMBL/GenBank/DDBJ whole genome shotgun (WGS) entry which is preliminary data.</text>
</comment>
<dbReference type="OrthoDB" id="7876523at2"/>
<evidence type="ECO:0000313" key="1">
    <source>
        <dbReference type="EMBL" id="RJL19686.1"/>
    </source>
</evidence>
<gene>
    <name evidence="1" type="ORF">D3P05_04510</name>
</gene>
<protein>
    <submittedName>
        <fullName evidence="1">Uncharacterized protein</fullName>
    </submittedName>
</protein>
<reference evidence="2" key="1">
    <citation type="submission" date="2018-09" db="EMBL/GenBank/DDBJ databases">
        <title>Paracoccus onubensis nov. sp. a moderate halophilic bacterium isolated from Gruta de las Maravillas (Aracena, Spain).</title>
        <authorList>
            <person name="Jurado V."/>
            <person name="Gutierrez-Patricio S."/>
            <person name="Gonzalez-Pimentel J.L."/>
            <person name="Miller A.Z."/>
            <person name="Laiz L."/>
            <person name="Saiz-Jimenez C."/>
        </authorList>
    </citation>
    <scope>NUCLEOTIDE SEQUENCE [LARGE SCALE GENOMIC DNA]</scope>
    <source>
        <strain evidence="2">DSM 26381</strain>
    </source>
</reference>
<accession>A0A419AAC0</accession>
<dbReference type="Proteomes" id="UP000283587">
    <property type="component" value="Unassembled WGS sequence"/>
</dbReference>
<sequence>MDMTNNLFLGPDAQARFLMQSLMAHDGKGEITRTETHVIDGVHLSNDPEAEITGTYESRPGELLRLKSVPRGDARPRWQALHVAMGPADLSEAGVLGVVIRSRAPASITTRVCLRSGRDGAFVDNFFAKSMISFAQESTHLDVIDLARTPDLPRSAQWRDLVLFFRAGEVELELLDLRLFIV</sequence>
<keyword evidence="2" id="KW-1185">Reference proteome</keyword>
<dbReference type="RefSeq" id="WP_122449266.1">
    <property type="nucleotide sequence ID" value="NZ_QNRC01000009.1"/>
</dbReference>
<evidence type="ECO:0000313" key="2">
    <source>
        <dbReference type="Proteomes" id="UP000283587"/>
    </source>
</evidence>
<dbReference type="AlphaFoldDB" id="A0A419AAC0"/>
<proteinExistence type="predicted"/>